<dbReference type="EMBL" id="UZAI01017708">
    <property type="protein sequence ID" value="VDP28551.1"/>
    <property type="molecule type" value="Genomic_DNA"/>
</dbReference>
<organism evidence="1 2">
    <name type="scientific">Schistosoma margrebowiei</name>
    <dbReference type="NCBI Taxonomy" id="48269"/>
    <lineage>
        <taxon>Eukaryota</taxon>
        <taxon>Metazoa</taxon>
        <taxon>Spiralia</taxon>
        <taxon>Lophotrochozoa</taxon>
        <taxon>Platyhelminthes</taxon>
        <taxon>Trematoda</taxon>
        <taxon>Digenea</taxon>
        <taxon>Strigeidida</taxon>
        <taxon>Schistosomatoidea</taxon>
        <taxon>Schistosomatidae</taxon>
        <taxon>Schistosoma</taxon>
    </lineage>
</organism>
<sequence>MASKKSEKQFMLSENEFNQMAYDNTALMNPSYIDDIDYKSEIQPMNFQQTKSNQFINNADSDRYSCWSRFTHCIRDITFFLFQLGAWATRLTEDTLDNRELYIHTTLRELVIYIFFLITLMIGKLC</sequence>
<name>A0A183MRF1_9TREM</name>
<dbReference type="AlphaFoldDB" id="A0A183MRF1"/>
<dbReference type="Proteomes" id="UP000277204">
    <property type="component" value="Unassembled WGS sequence"/>
</dbReference>
<gene>
    <name evidence="1" type="ORF">SMRZ_LOCUS18626</name>
</gene>
<protein>
    <submittedName>
        <fullName evidence="1">Uncharacterized protein</fullName>
    </submittedName>
</protein>
<proteinExistence type="predicted"/>
<dbReference type="STRING" id="48269.A0A183MRF1"/>
<accession>A0A183MRF1</accession>
<keyword evidence="2" id="KW-1185">Reference proteome</keyword>
<reference evidence="1 2" key="1">
    <citation type="submission" date="2018-11" db="EMBL/GenBank/DDBJ databases">
        <authorList>
            <consortium name="Pathogen Informatics"/>
        </authorList>
    </citation>
    <scope>NUCLEOTIDE SEQUENCE [LARGE SCALE GENOMIC DNA]</scope>
    <source>
        <strain evidence="1 2">Zambia</strain>
    </source>
</reference>
<evidence type="ECO:0000313" key="1">
    <source>
        <dbReference type="EMBL" id="VDP28551.1"/>
    </source>
</evidence>
<evidence type="ECO:0000313" key="2">
    <source>
        <dbReference type="Proteomes" id="UP000277204"/>
    </source>
</evidence>